<protein>
    <submittedName>
        <fullName evidence="1">Uncharacterized protein</fullName>
    </submittedName>
</protein>
<gene>
    <name evidence="1" type="ORF">CPB83DRAFT_852347</name>
</gene>
<sequence length="203" mass="23289">MHFEDILDICICPGLIFLKHTPFVCRDFLSISFRPINFQFLRLPELVDLFQKDAFKLETISSLRLVQWGLDSEEATSRMMETLLRQFSSVKRLITHSQGFDRLHQWSVGGGHFSFPHIQEIYLDNRTKIQAESAFLGVEGTDPKLDLQSVLEFCKVHLKTRQKSLTCQMQGGTLESINVSFLLSSERAIFLPPLRQLSGLVIT</sequence>
<evidence type="ECO:0000313" key="2">
    <source>
        <dbReference type="Proteomes" id="UP000807306"/>
    </source>
</evidence>
<keyword evidence="2" id="KW-1185">Reference proteome</keyword>
<organism evidence="1 2">
    <name type="scientific">Crepidotus variabilis</name>
    <dbReference type="NCBI Taxonomy" id="179855"/>
    <lineage>
        <taxon>Eukaryota</taxon>
        <taxon>Fungi</taxon>
        <taxon>Dikarya</taxon>
        <taxon>Basidiomycota</taxon>
        <taxon>Agaricomycotina</taxon>
        <taxon>Agaricomycetes</taxon>
        <taxon>Agaricomycetidae</taxon>
        <taxon>Agaricales</taxon>
        <taxon>Agaricineae</taxon>
        <taxon>Crepidotaceae</taxon>
        <taxon>Crepidotus</taxon>
    </lineage>
</organism>
<reference evidence="1" key="1">
    <citation type="submission" date="2020-11" db="EMBL/GenBank/DDBJ databases">
        <authorList>
            <consortium name="DOE Joint Genome Institute"/>
            <person name="Ahrendt S."/>
            <person name="Riley R."/>
            <person name="Andreopoulos W."/>
            <person name="Labutti K."/>
            <person name="Pangilinan J."/>
            <person name="Ruiz-Duenas F.J."/>
            <person name="Barrasa J.M."/>
            <person name="Sanchez-Garcia M."/>
            <person name="Camarero S."/>
            <person name="Miyauchi S."/>
            <person name="Serrano A."/>
            <person name="Linde D."/>
            <person name="Babiker R."/>
            <person name="Drula E."/>
            <person name="Ayuso-Fernandez I."/>
            <person name="Pacheco R."/>
            <person name="Padilla G."/>
            <person name="Ferreira P."/>
            <person name="Barriuso J."/>
            <person name="Kellner H."/>
            <person name="Castanera R."/>
            <person name="Alfaro M."/>
            <person name="Ramirez L."/>
            <person name="Pisabarro A.G."/>
            <person name="Kuo A."/>
            <person name="Tritt A."/>
            <person name="Lipzen A."/>
            <person name="He G."/>
            <person name="Yan M."/>
            <person name="Ng V."/>
            <person name="Cullen D."/>
            <person name="Martin F."/>
            <person name="Rosso M.-N."/>
            <person name="Henrissat B."/>
            <person name="Hibbett D."/>
            <person name="Martinez A.T."/>
            <person name="Grigoriev I.V."/>
        </authorList>
    </citation>
    <scope>NUCLEOTIDE SEQUENCE</scope>
    <source>
        <strain evidence="1">CBS 506.95</strain>
    </source>
</reference>
<name>A0A9P6JRC2_9AGAR</name>
<proteinExistence type="predicted"/>
<evidence type="ECO:0000313" key="1">
    <source>
        <dbReference type="EMBL" id="KAF9529579.1"/>
    </source>
</evidence>
<comment type="caution">
    <text evidence="1">The sequence shown here is derived from an EMBL/GenBank/DDBJ whole genome shotgun (WGS) entry which is preliminary data.</text>
</comment>
<accession>A0A9P6JRC2</accession>
<dbReference type="EMBL" id="MU157845">
    <property type="protein sequence ID" value="KAF9529579.1"/>
    <property type="molecule type" value="Genomic_DNA"/>
</dbReference>
<dbReference type="Proteomes" id="UP000807306">
    <property type="component" value="Unassembled WGS sequence"/>
</dbReference>
<dbReference type="AlphaFoldDB" id="A0A9P6JRC2"/>